<dbReference type="GO" id="GO:0008237">
    <property type="term" value="F:metallopeptidase activity"/>
    <property type="evidence" value="ECO:0007669"/>
    <property type="project" value="InterPro"/>
</dbReference>
<dbReference type="InterPro" id="IPR024079">
    <property type="entry name" value="MetalloPept_cat_dom_sf"/>
</dbReference>
<dbReference type="Gene3D" id="2.180.10.10">
    <property type="entry name" value="RHS repeat-associated core"/>
    <property type="match status" value="1"/>
</dbReference>
<dbReference type="Gene3D" id="3.40.390.10">
    <property type="entry name" value="Collagenase (Catalytic Domain)"/>
    <property type="match status" value="1"/>
</dbReference>
<dbReference type="RefSeq" id="WP_150784963.1">
    <property type="nucleotide sequence ID" value="NZ_CABVII010000027.1"/>
</dbReference>
<dbReference type="PANTHER" id="PTHR32305">
    <property type="match status" value="1"/>
</dbReference>
<sequence>MSSFSQPSLHSATPTLSVIDARELQIRSIAYHCSDATQTPEARITRQAFDAHARLESSWDPRLFSAQQAPNLATRYSLSALPLLTKSVDAGWRLKLMGNANQLLCEWDGRQSQRLIGYDNLLRTTLVTEHAVNEPSCVTERMTYADSRIEFNTHNQCGQLIRHDDTAGSLSIDEYGLSGTILCKSRRFMIDLLIPDWSDIETERDKKLELEIFTTRWLFNTTNDLLSQTDARRNQQVLGYNVAGQVRQIQLKREGLPERTLVSNLLYSATGQIESETVGNGVEITRCYEAESNRLLRLTSRRPGHTFQDHHYFYDPVGNISRILDSAQTVRYFSNQRTEPLNTYKYDSLYQLIEATGRESVPASQGPALPELQTPLIDPQRMSTYKQTFSYDAAGNLYTVVHDGRSGYTREMVTAPSSNRSLLRAGNKEPDFNNSFDHNGNLQTLLPGAQTLRWNTRNQLSEVIQVLRDNAQDDDEVYIYDGQGQRLRKTLRARTKSGVRSADVRYLPGLEVHYNNAVEVRHVMNIEASNCSVRVLHWDEEPPIDIVNNQIRYNLSDHLGSSTLELDEEAGLLSQEGYYPFGGTAWWAARNLTEAKYKTIRYSGTERDTTGLYYYGFRYYAHWLQRWINPDPAGNIDGLNYYKMVQNNPLRLKDSKGLAPIEPIDEHETKMLAAGQAILYRRADHLPSIDKAEFLEDYATMLQFTKKAISALSAPNLSDSTLEKLKNIFGTDMQEEHLKLAADAARKKLEKTYNGGLKDQATGDRFVFTENNPQKPVQRAHRHKSKKQGTEIVYLNLKAREQSAPRRAGTMFHELTHVHAKTADFWYLFPSSGKNDTAATIEGAMNTALEKSRLMAEKGPDQSKLKDKNKIKLMKHIEKAQKNFHSPEAQVLNAKIAITVHNADSLAALALQFRH</sequence>
<name>A0A5E7NXZ1_PSEFL</name>
<evidence type="ECO:0000313" key="2">
    <source>
        <dbReference type="Proteomes" id="UP000385207"/>
    </source>
</evidence>
<dbReference type="InterPro" id="IPR022385">
    <property type="entry name" value="Rhs_assc_core"/>
</dbReference>
<proteinExistence type="predicted"/>
<reference evidence="1 2" key="1">
    <citation type="submission" date="2019-09" db="EMBL/GenBank/DDBJ databases">
        <authorList>
            <person name="Chandra G."/>
            <person name="Truman W A."/>
        </authorList>
    </citation>
    <scope>NUCLEOTIDE SEQUENCE [LARGE SCALE GENOMIC DNA]</scope>
    <source>
        <strain evidence="1">PS862</strain>
    </source>
</reference>
<evidence type="ECO:0000313" key="1">
    <source>
        <dbReference type="EMBL" id="VVP41270.1"/>
    </source>
</evidence>
<protein>
    <submittedName>
        <fullName evidence="1">Uncharacterized protein</fullName>
    </submittedName>
</protein>
<organism evidence="1 2">
    <name type="scientific">Pseudomonas fluorescens</name>
    <dbReference type="NCBI Taxonomy" id="294"/>
    <lineage>
        <taxon>Bacteria</taxon>
        <taxon>Pseudomonadati</taxon>
        <taxon>Pseudomonadota</taxon>
        <taxon>Gammaproteobacteria</taxon>
        <taxon>Pseudomonadales</taxon>
        <taxon>Pseudomonadaceae</taxon>
        <taxon>Pseudomonas</taxon>
    </lineage>
</organism>
<accession>A0A5E7NXZ1</accession>
<dbReference type="InterPro" id="IPR050708">
    <property type="entry name" value="T6SS_VgrG/RHS"/>
</dbReference>
<dbReference type="OrthoDB" id="7056038at2"/>
<dbReference type="NCBIfam" id="TIGR03696">
    <property type="entry name" value="Rhs_assc_core"/>
    <property type="match status" value="1"/>
</dbReference>
<dbReference type="PANTHER" id="PTHR32305:SF15">
    <property type="entry name" value="PROTEIN RHSA-RELATED"/>
    <property type="match status" value="1"/>
</dbReference>
<dbReference type="EMBL" id="CABVII010000027">
    <property type="protein sequence ID" value="VVP41270.1"/>
    <property type="molecule type" value="Genomic_DNA"/>
</dbReference>
<dbReference type="AlphaFoldDB" id="A0A5E7NXZ1"/>
<dbReference type="Proteomes" id="UP000385207">
    <property type="component" value="Unassembled WGS sequence"/>
</dbReference>
<gene>
    <name evidence="1" type="ORF">PS862_04893</name>
</gene>